<reference evidence="2" key="2">
    <citation type="submission" date="2017-02" db="UniProtKB">
        <authorList>
            <consortium name="WormBaseParasite"/>
        </authorList>
    </citation>
    <scope>IDENTIFICATION</scope>
</reference>
<dbReference type="AlphaFoldDB" id="A0A0K0D8V7"/>
<protein>
    <submittedName>
        <fullName evidence="2">Uncharacterized protein</fullName>
    </submittedName>
</protein>
<evidence type="ECO:0000313" key="2">
    <source>
        <dbReference type="WBParaSite" id="ACAC_0000650201-mRNA-1"/>
    </source>
</evidence>
<sequence>MPSEPMVFAKLLPSFPDAFHFISSLDFDSPLRNGLCSSDVHQYAMFVFKTI</sequence>
<keyword evidence="1" id="KW-1185">Reference proteome</keyword>
<proteinExistence type="predicted"/>
<accession>A0A0K0D8V7</accession>
<organism evidence="1 2">
    <name type="scientific">Angiostrongylus cantonensis</name>
    <name type="common">Rat lungworm</name>
    <dbReference type="NCBI Taxonomy" id="6313"/>
    <lineage>
        <taxon>Eukaryota</taxon>
        <taxon>Metazoa</taxon>
        <taxon>Ecdysozoa</taxon>
        <taxon>Nematoda</taxon>
        <taxon>Chromadorea</taxon>
        <taxon>Rhabditida</taxon>
        <taxon>Rhabditina</taxon>
        <taxon>Rhabditomorpha</taxon>
        <taxon>Strongyloidea</taxon>
        <taxon>Metastrongylidae</taxon>
        <taxon>Angiostrongylus</taxon>
    </lineage>
</organism>
<dbReference type="Proteomes" id="UP000035642">
    <property type="component" value="Unassembled WGS sequence"/>
</dbReference>
<reference evidence="1" key="1">
    <citation type="submission" date="2012-09" db="EMBL/GenBank/DDBJ databases">
        <authorList>
            <person name="Martin A.A."/>
        </authorList>
    </citation>
    <scope>NUCLEOTIDE SEQUENCE</scope>
</reference>
<name>A0A0K0D8V7_ANGCA</name>
<evidence type="ECO:0000313" key="1">
    <source>
        <dbReference type="Proteomes" id="UP000035642"/>
    </source>
</evidence>
<dbReference type="WBParaSite" id="ACAC_0000650201-mRNA-1">
    <property type="protein sequence ID" value="ACAC_0000650201-mRNA-1"/>
    <property type="gene ID" value="ACAC_0000650201"/>
</dbReference>